<dbReference type="GO" id="GO:0005829">
    <property type="term" value="C:cytosol"/>
    <property type="evidence" value="ECO:0007669"/>
    <property type="project" value="TreeGrafter"/>
</dbReference>
<dbReference type="GO" id="GO:0061599">
    <property type="term" value="F:molybdopterin molybdotransferase activity"/>
    <property type="evidence" value="ECO:0007669"/>
    <property type="project" value="UniProtKB-UniRule"/>
</dbReference>
<dbReference type="InterPro" id="IPR036425">
    <property type="entry name" value="MoaB/Mog-like_dom_sf"/>
</dbReference>
<dbReference type="EC" id="2.10.1.1" evidence="6"/>
<comment type="catalytic activity">
    <reaction evidence="5">
        <text>adenylyl-molybdopterin + molybdate = Mo-molybdopterin + AMP + H(+)</text>
        <dbReference type="Rhea" id="RHEA:35047"/>
        <dbReference type="ChEBI" id="CHEBI:15378"/>
        <dbReference type="ChEBI" id="CHEBI:36264"/>
        <dbReference type="ChEBI" id="CHEBI:62727"/>
        <dbReference type="ChEBI" id="CHEBI:71302"/>
        <dbReference type="ChEBI" id="CHEBI:456215"/>
        <dbReference type="EC" id="2.10.1.1"/>
    </reaction>
</comment>
<dbReference type="InterPro" id="IPR005110">
    <property type="entry name" value="MoeA_linker/N"/>
</dbReference>
<evidence type="ECO:0000256" key="3">
    <source>
        <dbReference type="ARBA" id="ARBA00010763"/>
    </source>
</evidence>
<dbReference type="AlphaFoldDB" id="A0A1M5H660"/>
<dbReference type="UniPathway" id="UPA00344"/>
<dbReference type="SUPFAM" id="SSF63867">
    <property type="entry name" value="MoeA C-terminal domain-like"/>
    <property type="match status" value="1"/>
</dbReference>
<dbReference type="GO" id="GO:0046872">
    <property type="term" value="F:metal ion binding"/>
    <property type="evidence" value="ECO:0007669"/>
    <property type="project" value="UniProtKB-UniRule"/>
</dbReference>
<evidence type="ECO:0000313" key="9">
    <source>
        <dbReference type="Proteomes" id="UP000184041"/>
    </source>
</evidence>
<feature type="domain" description="MoaB/Mog" evidence="7">
    <location>
        <begin position="180"/>
        <end position="317"/>
    </location>
</feature>
<dbReference type="RefSeq" id="WP_073066705.1">
    <property type="nucleotide sequence ID" value="NZ_FQUS01000019.1"/>
</dbReference>
<dbReference type="Gene3D" id="2.170.190.11">
    <property type="entry name" value="Molybdopterin biosynthesis moea protein, domain 3"/>
    <property type="match status" value="1"/>
</dbReference>
<dbReference type="InterPro" id="IPR038987">
    <property type="entry name" value="MoeA-like"/>
</dbReference>
<dbReference type="OrthoDB" id="9804758at2"/>
<organism evidence="8 9">
    <name type="scientific">Fodinibius roseus</name>
    <dbReference type="NCBI Taxonomy" id="1194090"/>
    <lineage>
        <taxon>Bacteria</taxon>
        <taxon>Pseudomonadati</taxon>
        <taxon>Balneolota</taxon>
        <taxon>Balneolia</taxon>
        <taxon>Balneolales</taxon>
        <taxon>Balneolaceae</taxon>
        <taxon>Fodinibius</taxon>
    </lineage>
</organism>
<reference evidence="8 9" key="1">
    <citation type="submission" date="2016-11" db="EMBL/GenBank/DDBJ databases">
        <authorList>
            <person name="Jaros S."/>
            <person name="Januszkiewicz K."/>
            <person name="Wedrychowicz H."/>
        </authorList>
    </citation>
    <scope>NUCLEOTIDE SEQUENCE [LARGE SCALE GENOMIC DNA]</scope>
    <source>
        <strain evidence="8 9">DSM 21986</strain>
    </source>
</reference>
<dbReference type="PANTHER" id="PTHR10192">
    <property type="entry name" value="MOLYBDOPTERIN BIOSYNTHESIS PROTEIN"/>
    <property type="match status" value="1"/>
</dbReference>
<gene>
    <name evidence="8" type="ORF">SAMN05443144_11950</name>
</gene>
<dbReference type="PANTHER" id="PTHR10192:SF5">
    <property type="entry name" value="GEPHYRIN"/>
    <property type="match status" value="1"/>
</dbReference>
<comment type="function">
    <text evidence="1 6">Catalyzes the insertion of molybdate into adenylated molybdopterin with the concomitant release of AMP.</text>
</comment>
<evidence type="ECO:0000256" key="2">
    <source>
        <dbReference type="ARBA" id="ARBA00005046"/>
    </source>
</evidence>
<sequence>MIEVAEAEGIIDGVRLEVETEKLDVSDTAGMILREPITLDRDLPPFDRVMMDGISIQYDKWEQGQSVFPVEGLQKAGEPKQLMDGNGHCMEVMTGAILPGNVDTVIRYEDINIQQDGKEISAVIQKGPKAKGQNIHPTGTNRKRGERVIDQGTVLSPAEIGVAATVGKTRLNVSKVPEVAVVSTGDELVPIGQRPLPHQIRRSNAYTISAALRELHMEAELFHLNDDRIEIAEKLDKIIGQFDLMILSGGVSRGKLDYIPELLEQKGVEKRFHKVRQRPGKPFWFGQSEEAVVFALPGNPVSTFSCCCRYVLPWLKKQLGMRKRNVLRAQLTADYTFKKKLTYFLQVTIDINNDGIMKATPVKGKGSSDLVNLCRGDGFLELPEDRAHFTAGESYPLFLYRSL</sequence>
<keyword evidence="6" id="KW-0479">Metal-binding</keyword>
<dbReference type="SUPFAM" id="SSF53218">
    <property type="entry name" value="Molybdenum cofactor biosynthesis proteins"/>
    <property type="match status" value="1"/>
</dbReference>
<accession>A0A1M5H660</accession>
<keyword evidence="6" id="KW-0808">Transferase</keyword>
<dbReference type="InterPro" id="IPR005111">
    <property type="entry name" value="MoeA_C_domain_IV"/>
</dbReference>
<evidence type="ECO:0000256" key="6">
    <source>
        <dbReference type="RuleBase" id="RU365090"/>
    </source>
</evidence>
<protein>
    <recommendedName>
        <fullName evidence="6">Molybdopterin molybdenumtransferase</fullName>
        <ecNumber evidence="6">2.10.1.1</ecNumber>
    </recommendedName>
</protein>
<dbReference type="InterPro" id="IPR008284">
    <property type="entry name" value="MoCF_biosynth_CS"/>
</dbReference>
<evidence type="ECO:0000313" key="8">
    <source>
        <dbReference type="EMBL" id="SHG11479.1"/>
    </source>
</evidence>
<dbReference type="SUPFAM" id="SSF63882">
    <property type="entry name" value="MoeA N-terminal region -like"/>
    <property type="match status" value="1"/>
</dbReference>
<dbReference type="InterPro" id="IPR036688">
    <property type="entry name" value="MoeA_C_domain_IV_sf"/>
</dbReference>
<dbReference type="Gene3D" id="3.40.980.10">
    <property type="entry name" value="MoaB/Mog-like domain"/>
    <property type="match status" value="1"/>
</dbReference>
<dbReference type="SMART" id="SM00852">
    <property type="entry name" value="MoCF_biosynth"/>
    <property type="match status" value="1"/>
</dbReference>
<dbReference type="CDD" id="cd00887">
    <property type="entry name" value="MoeA"/>
    <property type="match status" value="1"/>
</dbReference>
<dbReference type="STRING" id="1194090.SAMN05443144_11950"/>
<dbReference type="Pfam" id="PF03453">
    <property type="entry name" value="MoeA_N"/>
    <property type="match status" value="1"/>
</dbReference>
<dbReference type="InterPro" id="IPR001453">
    <property type="entry name" value="MoaB/Mog_dom"/>
</dbReference>
<dbReference type="Proteomes" id="UP000184041">
    <property type="component" value="Unassembled WGS sequence"/>
</dbReference>
<keyword evidence="9" id="KW-1185">Reference proteome</keyword>
<evidence type="ECO:0000256" key="4">
    <source>
        <dbReference type="ARBA" id="ARBA00023150"/>
    </source>
</evidence>
<keyword evidence="4 6" id="KW-0501">Molybdenum cofactor biosynthesis</keyword>
<comment type="cofactor">
    <cofactor evidence="6">
        <name>Mg(2+)</name>
        <dbReference type="ChEBI" id="CHEBI:18420"/>
    </cofactor>
</comment>
<dbReference type="PROSITE" id="PS01079">
    <property type="entry name" value="MOCF_BIOSYNTHESIS_2"/>
    <property type="match status" value="1"/>
</dbReference>
<evidence type="ECO:0000259" key="7">
    <source>
        <dbReference type="SMART" id="SM00852"/>
    </source>
</evidence>
<dbReference type="InterPro" id="IPR036135">
    <property type="entry name" value="MoeA_linker/N_sf"/>
</dbReference>
<dbReference type="Gene3D" id="2.40.340.10">
    <property type="entry name" value="MoeA, C-terminal, domain IV"/>
    <property type="match status" value="1"/>
</dbReference>
<comment type="similarity">
    <text evidence="3 6">Belongs to the MoeA family.</text>
</comment>
<dbReference type="Pfam" id="PF00994">
    <property type="entry name" value="MoCF_biosynth"/>
    <property type="match status" value="1"/>
</dbReference>
<comment type="pathway">
    <text evidence="2 6">Cofactor biosynthesis; molybdopterin biosynthesis.</text>
</comment>
<dbReference type="GO" id="GO:0006777">
    <property type="term" value="P:Mo-molybdopterin cofactor biosynthetic process"/>
    <property type="evidence" value="ECO:0007669"/>
    <property type="project" value="UniProtKB-UniRule"/>
</dbReference>
<dbReference type="EMBL" id="FQUS01000019">
    <property type="protein sequence ID" value="SHG11479.1"/>
    <property type="molecule type" value="Genomic_DNA"/>
</dbReference>
<evidence type="ECO:0000256" key="1">
    <source>
        <dbReference type="ARBA" id="ARBA00002901"/>
    </source>
</evidence>
<dbReference type="Gene3D" id="3.90.105.10">
    <property type="entry name" value="Molybdopterin biosynthesis moea protein, domain 2"/>
    <property type="match status" value="1"/>
</dbReference>
<evidence type="ECO:0000256" key="5">
    <source>
        <dbReference type="ARBA" id="ARBA00047317"/>
    </source>
</evidence>
<name>A0A1M5H660_9BACT</name>
<keyword evidence="6" id="KW-0500">Molybdenum</keyword>
<keyword evidence="6" id="KW-0460">Magnesium</keyword>
<dbReference type="Pfam" id="PF03454">
    <property type="entry name" value="MoeA_C"/>
    <property type="match status" value="1"/>
</dbReference>
<proteinExistence type="inferred from homology"/>
<dbReference type="NCBIfam" id="TIGR00177">
    <property type="entry name" value="molyb_syn"/>
    <property type="match status" value="1"/>
</dbReference>